<comment type="caution">
    <text evidence="6">The sequence shown here is derived from an EMBL/GenBank/DDBJ whole genome shotgun (WGS) entry which is preliminary data.</text>
</comment>
<evidence type="ECO:0000256" key="2">
    <source>
        <dbReference type="ARBA" id="ARBA00005722"/>
    </source>
</evidence>
<proteinExistence type="inferred from homology"/>
<evidence type="ECO:0000313" key="7">
    <source>
        <dbReference type="Proteomes" id="UP000249046"/>
    </source>
</evidence>
<accession>A0A2W5K246</accession>
<organism evidence="6 7">
    <name type="scientific">Rhodanobacter denitrificans</name>
    <dbReference type="NCBI Taxonomy" id="666685"/>
    <lineage>
        <taxon>Bacteria</taxon>
        <taxon>Pseudomonadati</taxon>
        <taxon>Pseudomonadota</taxon>
        <taxon>Gammaproteobacteria</taxon>
        <taxon>Lysobacterales</taxon>
        <taxon>Rhodanobacteraceae</taxon>
        <taxon>Rhodanobacter</taxon>
    </lineage>
</organism>
<comment type="similarity">
    <text evidence="2">Belongs to the MipA/OmpV family.</text>
</comment>
<dbReference type="AlphaFoldDB" id="A0A2W5K246"/>
<evidence type="ECO:0000256" key="1">
    <source>
        <dbReference type="ARBA" id="ARBA00004442"/>
    </source>
</evidence>
<dbReference type="EMBL" id="QFPO01000018">
    <property type="protein sequence ID" value="PZQ10831.1"/>
    <property type="molecule type" value="Genomic_DNA"/>
</dbReference>
<dbReference type="PANTHER" id="PTHR38776:SF1">
    <property type="entry name" value="MLTA-INTERACTING PROTEIN-RELATED"/>
    <property type="match status" value="1"/>
</dbReference>
<comment type="subcellular location">
    <subcellularLocation>
        <location evidence="1">Cell outer membrane</location>
    </subcellularLocation>
</comment>
<evidence type="ECO:0008006" key="8">
    <source>
        <dbReference type="Google" id="ProtNLM"/>
    </source>
</evidence>
<evidence type="ECO:0000256" key="5">
    <source>
        <dbReference type="ARBA" id="ARBA00023237"/>
    </source>
</evidence>
<dbReference type="GO" id="GO:0009279">
    <property type="term" value="C:cell outer membrane"/>
    <property type="evidence" value="ECO:0007669"/>
    <property type="project" value="UniProtKB-SubCell"/>
</dbReference>
<evidence type="ECO:0000313" key="6">
    <source>
        <dbReference type="EMBL" id="PZQ10831.1"/>
    </source>
</evidence>
<protein>
    <recommendedName>
        <fullName evidence="8">MipA/OmpV family protein</fullName>
    </recommendedName>
</protein>
<keyword evidence="4" id="KW-0472">Membrane</keyword>
<dbReference type="PANTHER" id="PTHR38776">
    <property type="entry name" value="MLTA-INTERACTING PROTEIN-RELATED"/>
    <property type="match status" value="1"/>
</dbReference>
<dbReference type="InterPro" id="IPR010583">
    <property type="entry name" value="MipA"/>
</dbReference>
<keyword evidence="3" id="KW-0732">Signal</keyword>
<reference evidence="6 7" key="1">
    <citation type="submission" date="2017-08" db="EMBL/GenBank/DDBJ databases">
        <title>Infants hospitalized years apart are colonized by the same room-sourced microbial strains.</title>
        <authorList>
            <person name="Brooks B."/>
            <person name="Olm M.R."/>
            <person name="Firek B.A."/>
            <person name="Baker R."/>
            <person name="Thomas B.C."/>
            <person name="Morowitz M.J."/>
            <person name="Banfield J.F."/>
        </authorList>
    </citation>
    <scope>NUCLEOTIDE SEQUENCE [LARGE SCALE GENOMIC DNA]</scope>
    <source>
        <strain evidence="6">S2_005_003_R2_42</strain>
    </source>
</reference>
<dbReference type="Pfam" id="PF06629">
    <property type="entry name" value="MipA"/>
    <property type="match status" value="1"/>
</dbReference>
<evidence type="ECO:0000256" key="3">
    <source>
        <dbReference type="ARBA" id="ARBA00022729"/>
    </source>
</evidence>
<name>A0A2W5K246_9GAMM</name>
<dbReference type="Proteomes" id="UP000249046">
    <property type="component" value="Unassembled WGS sequence"/>
</dbReference>
<keyword evidence="5" id="KW-0998">Cell outer membrane</keyword>
<gene>
    <name evidence="6" type="ORF">DI564_15175</name>
</gene>
<evidence type="ECO:0000256" key="4">
    <source>
        <dbReference type="ARBA" id="ARBA00023136"/>
    </source>
</evidence>
<sequence length="280" mass="30704">MDVIVNLPGLPARSTRARRAQDWYVRLSMIAAACLLGMGVCSSARAFDDHARNEDSESTWGLGLGVGAMQKPYRDIDLDTIVLPIIVYDNSWLAVHGGSISVKLPSAGPVSFSLSVNVSRDGYEASDSSFLRGMDEREDLLWAGGNIRWQNSVADLSLSWLADVSGNSKGRKVSVGVERTFSAGRFDLSPRIGAVWLDEKYVNYYYGVREHEANKARRFYAPEATVNVEGGIRTSYRLSSGHSSLFLDVSAQSLGKEIKNSPLVDASIESTVLLGYLYMF</sequence>